<feature type="compositionally biased region" description="Basic and acidic residues" evidence="1">
    <location>
        <begin position="215"/>
        <end position="234"/>
    </location>
</feature>
<name>A0AAJ0BGS0_9PEZI</name>
<feature type="region of interest" description="Disordered" evidence="1">
    <location>
        <begin position="160"/>
        <end position="242"/>
    </location>
</feature>
<evidence type="ECO:0000313" key="4">
    <source>
        <dbReference type="Proteomes" id="UP001239445"/>
    </source>
</evidence>
<feature type="compositionally biased region" description="Polar residues" evidence="1">
    <location>
        <begin position="162"/>
        <end position="188"/>
    </location>
</feature>
<reference evidence="3" key="1">
    <citation type="submission" date="2023-06" db="EMBL/GenBank/DDBJ databases">
        <title>Genome-scale phylogeny and comparative genomics of the fungal order Sordariales.</title>
        <authorList>
            <consortium name="Lawrence Berkeley National Laboratory"/>
            <person name="Hensen N."/>
            <person name="Bonometti L."/>
            <person name="Westerberg I."/>
            <person name="Brannstrom I.O."/>
            <person name="Guillou S."/>
            <person name="Cros-Aarteil S."/>
            <person name="Calhoun S."/>
            <person name="Haridas S."/>
            <person name="Kuo A."/>
            <person name="Mondo S."/>
            <person name="Pangilinan J."/>
            <person name="Riley R."/>
            <person name="Labutti K."/>
            <person name="Andreopoulos B."/>
            <person name="Lipzen A."/>
            <person name="Chen C."/>
            <person name="Yanf M."/>
            <person name="Daum C."/>
            <person name="Ng V."/>
            <person name="Clum A."/>
            <person name="Steindorff A."/>
            <person name="Ohm R."/>
            <person name="Martin F."/>
            <person name="Silar P."/>
            <person name="Natvig D."/>
            <person name="Lalanne C."/>
            <person name="Gautier V."/>
            <person name="Ament-Velasquez S.L."/>
            <person name="Kruys A."/>
            <person name="Hutchinson M.I."/>
            <person name="Powell A.J."/>
            <person name="Barry K."/>
            <person name="Miller A.N."/>
            <person name="Grigoriev I.V."/>
            <person name="Debuchy R."/>
            <person name="Gladieux P."/>
            <person name="Thoren M.H."/>
            <person name="Johannesson H."/>
        </authorList>
    </citation>
    <scope>NUCLEOTIDE SEQUENCE</scope>
    <source>
        <strain evidence="3">PSN4</strain>
    </source>
</reference>
<dbReference type="Gene3D" id="1.25.40.990">
    <property type="match status" value="1"/>
</dbReference>
<sequence>MVPAWSSVPPPPGTQAAPGYQTSYSATAYTPVQVRQTFGQPFPAPQHAYPPHAAFGAPLQVAQPVSTNNTTAGPVVPVVAAPAQEPAKRKIDWPDSVRNYVQRSFLPANLNPSVSRADMEAKLKQTISQATDSGVMYSINWEAMPLPQELIMEERSRARAIHQSQSVSPAATATQASFQQPAANPPTNSKKRKSSDLTDVGIISPPWRQNGNASRLEDRVSFSGDRRLNADETPSKAMSKSQKQMEKRLKRFDGCYTTRESSPPATENKNKGPIVGTCQTLEKRYLRLTDEPNPALVRPEPVLRQTLELLKKKWRKDQNYSYICDQFKSMRQDLTVQRIRNEFTVEVYEIHARIALEKGDLGEYNQCQTQLKALYQLGIKGKVIEFKAYRILYFIHTANRTDLNNALADLTPAEKKEKAVKHALDVRSALALGNYHRFFQLYNDTPNMGAYLMDMFVIRERLSALCNICKAYKPNVPLRFITEELYFESDADAAQFILDHDGQELLEDQDGKVVFVTGPKACQIFEAPRAKAFARVDIKGQI</sequence>
<dbReference type="EMBL" id="MU839833">
    <property type="protein sequence ID" value="KAK1755586.1"/>
    <property type="molecule type" value="Genomic_DNA"/>
</dbReference>
<dbReference type="PANTHER" id="PTHR12436">
    <property type="entry name" value="80 KDA MCM3-ASSOCIATED PROTEIN"/>
    <property type="match status" value="1"/>
</dbReference>
<gene>
    <name evidence="3" type="ORF">QBC47DRAFT_445763</name>
</gene>
<dbReference type="AlphaFoldDB" id="A0AAJ0BGS0"/>
<dbReference type="InterPro" id="IPR045107">
    <property type="entry name" value="SAC3/GANP/THP3"/>
</dbReference>
<evidence type="ECO:0000256" key="1">
    <source>
        <dbReference type="SAM" id="MobiDB-lite"/>
    </source>
</evidence>
<dbReference type="PANTHER" id="PTHR12436:SF4">
    <property type="entry name" value="LEUKOCYTE RECEPTOR CLUSTER MEMBER 8"/>
    <property type="match status" value="1"/>
</dbReference>
<evidence type="ECO:0000259" key="2">
    <source>
        <dbReference type="Pfam" id="PF03399"/>
    </source>
</evidence>
<proteinExistence type="predicted"/>
<organism evidence="3 4">
    <name type="scientific">Echria macrotheca</name>
    <dbReference type="NCBI Taxonomy" id="438768"/>
    <lineage>
        <taxon>Eukaryota</taxon>
        <taxon>Fungi</taxon>
        <taxon>Dikarya</taxon>
        <taxon>Ascomycota</taxon>
        <taxon>Pezizomycotina</taxon>
        <taxon>Sordariomycetes</taxon>
        <taxon>Sordariomycetidae</taxon>
        <taxon>Sordariales</taxon>
        <taxon>Schizotheciaceae</taxon>
        <taxon>Echria</taxon>
    </lineage>
</organism>
<feature type="domain" description="SAC3/GANP/THP3 conserved" evidence="2">
    <location>
        <begin position="283"/>
        <end position="500"/>
    </location>
</feature>
<dbReference type="Pfam" id="PF03399">
    <property type="entry name" value="SAC3_GANP"/>
    <property type="match status" value="1"/>
</dbReference>
<dbReference type="Proteomes" id="UP001239445">
    <property type="component" value="Unassembled WGS sequence"/>
</dbReference>
<comment type="caution">
    <text evidence="3">The sequence shown here is derived from an EMBL/GenBank/DDBJ whole genome shotgun (WGS) entry which is preliminary data.</text>
</comment>
<accession>A0AAJ0BGS0</accession>
<evidence type="ECO:0000313" key="3">
    <source>
        <dbReference type="EMBL" id="KAK1755586.1"/>
    </source>
</evidence>
<protein>
    <submittedName>
        <fullName evidence="3">SAC3/GANP/Nin1/mts3/eIF-3 p25 family-domain-containing protein</fullName>
    </submittedName>
</protein>
<keyword evidence="4" id="KW-1185">Reference proteome</keyword>
<dbReference type="InterPro" id="IPR005062">
    <property type="entry name" value="SAC3/GANP/THP3_conserved"/>
</dbReference>
<dbReference type="GO" id="GO:0005634">
    <property type="term" value="C:nucleus"/>
    <property type="evidence" value="ECO:0007669"/>
    <property type="project" value="TreeGrafter"/>
</dbReference>
<dbReference type="FunFam" id="1.25.40.990:FF:000006">
    <property type="entry name" value="Putative SAC3/GANP domain protein"/>
    <property type="match status" value="1"/>
</dbReference>